<evidence type="ECO:0000313" key="4">
    <source>
        <dbReference type="EMBL" id="PIK54678.1"/>
    </source>
</evidence>
<dbReference type="SUPFAM" id="SSF52047">
    <property type="entry name" value="RNI-like"/>
    <property type="match status" value="1"/>
</dbReference>
<organism evidence="4 5">
    <name type="scientific">Stichopus japonicus</name>
    <name type="common">Sea cucumber</name>
    <dbReference type="NCBI Taxonomy" id="307972"/>
    <lineage>
        <taxon>Eukaryota</taxon>
        <taxon>Metazoa</taxon>
        <taxon>Echinodermata</taxon>
        <taxon>Eleutherozoa</taxon>
        <taxon>Echinozoa</taxon>
        <taxon>Holothuroidea</taxon>
        <taxon>Aspidochirotacea</taxon>
        <taxon>Aspidochirotida</taxon>
        <taxon>Stichopodidae</taxon>
        <taxon>Apostichopus</taxon>
    </lineage>
</organism>
<feature type="compositionally biased region" description="Low complexity" evidence="2">
    <location>
        <begin position="284"/>
        <end position="297"/>
    </location>
</feature>
<protein>
    <recommendedName>
        <fullName evidence="3">F-box domain-containing protein</fullName>
    </recommendedName>
</protein>
<keyword evidence="5" id="KW-1185">Reference proteome</keyword>
<dbReference type="PANTHER" id="PTHR15739">
    <property type="entry name" value="ZINC FINGER PROTEIN"/>
    <property type="match status" value="1"/>
</dbReference>
<dbReference type="InterPro" id="IPR032675">
    <property type="entry name" value="LRR_dom_sf"/>
</dbReference>
<dbReference type="InterPro" id="IPR001810">
    <property type="entry name" value="F-box_dom"/>
</dbReference>
<dbReference type="Gene3D" id="3.80.10.10">
    <property type="entry name" value="Ribonuclease Inhibitor"/>
    <property type="match status" value="1"/>
</dbReference>
<gene>
    <name evidence="4" type="ORF">BSL78_08415</name>
</gene>
<feature type="region of interest" description="Disordered" evidence="2">
    <location>
        <begin position="339"/>
        <end position="361"/>
    </location>
</feature>
<feature type="compositionally biased region" description="Basic and acidic residues" evidence="2">
    <location>
        <begin position="267"/>
        <end position="281"/>
    </location>
</feature>
<feature type="compositionally biased region" description="Low complexity" evidence="2">
    <location>
        <begin position="233"/>
        <end position="245"/>
    </location>
</feature>
<dbReference type="STRING" id="307972.A0A2G8L357"/>
<evidence type="ECO:0000313" key="5">
    <source>
        <dbReference type="Proteomes" id="UP000230750"/>
    </source>
</evidence>
<dbReference type="Proteomes" id="UP000230750">
    <property type="component" value="Unassembled WGS sequence"/>
</dbReference>
<dbReference type="PANTHER" id="PTHR15739:SF5">
    <property type="entry name" value="LD23158P"/>
    <property type="match status" value="1"/>
</dbReference>
<keyword evidence="1" id="KW-0175">Coiled coil</keyword>
<accession>A0A2G8L357</accession>
<evidence type="ECO:0000256" key="2">
    <source>
        <dbReference type="SAM" id="MobiDB-lite"/>
    </source>
</evidence>
<proteinExistence type="predicted"/>
<dbReference type="InterPro" id="IPR052283">
    <property type="entry name" value="GenomicStab_NeuMorph_Reg"/>
</dbReference>
<evidence type="ECO:0000256" key="1">
    <source>
        <dbReference type="SAM" id="Coils"/>
    </source>
</evidence>
<feature type="compositionally biased region" description="Low complexity" evidence="2">
    <location>
        <begin position="352"/>
        <end position="361"/>
    </location>
</feature>
<feature type="domain" description="F-box" evidence="3">
    <location>
        <begin position="445"/>
        <end position="483"/>
    </location>
</feature>
<dbReference type="Pfam" id="PF12937">
    <property type="entry name" value="F-box-like"/>
    <property type="match status" value="1"/>
</dbReference>
<evidence type="ECO:0000259" key="3">
    <source>
        <dbReference type="Pfam" id="PF12937"/>
    </source>
</evidence>
<name>A0A2G8L357_STIJA</name>
<dbReference type="OrthoDB" id="6482165at2759"/>
<reference evidence="4 5" key="1">
    <citation type="journal article" date="2017" name="PLoS Biol.">
        <title>The sea cucumber genome provides insights into morphological evolution and visceral regeneration.</title>
        <authorList>
            <person name="Zhang X."/>
            <person name="Sun L."/>
            <person name="Yuan J."/>
            <person name="Sun Y."/>
            <person name="Gao Y."/>
            <person name="Zhang L."/>
            <person name="Li S."/>
            <person name="Dai H."/>
            <person name="Hamel J.F."/>
            <person name="Liu C."/>
            <person name="Yu Y."/>
            <person name="Liu S."/>
            <person name="Lin W."/>
            <person name="Guo K."/>
            <person name="Jin S."/>
            <person name="Xu P."/>
            <person name="Storey K.B."/>
            <person name="Huan P."/>
            <person name="Zhang T."/>
            <person name="Zhou Y."/>
            <person name="Zhang J."/>
            <person name="Lin C."/>
            <person name="Li X."/>
            <person name="Xing L."/>
            <person name="Huo D."/>
            <person name="Sun M."/>
            <person name="Wang L."/>
            <person name="Mercier A."/>
            <person name="Li F."/>
            <person name="Yang H."/>
            <person name="Xiang J."/>
        </authorList>
    </citation>
    <scope>NUCLEOTIDE SEQUENCE [LARGE SCALE GENOMIC DNA]</scope>
    <source>
        <strain evidence="4">Shaxun</strain>
        <tissue evidence="4">Muscle</tissue>
    </source>
</reference>
<feature type="coiled-coil region" evidence="1">
    <location>
        <begin position="152"/>
        <end position="183"/>
    </location>
</feature>
<dbReference type="AlphaFoldDB" id="A0A2G8L357"/>
<comment type="caution">
    <text evidence="4">The sequence shown here is derived from an EMBL/GenBank/DDBJ whole genome shotgun (WGS) entry which is preliminary data.</text>
</comment>
<feature type="region of interest" description="Disordered" evidence="2">
    <location>
        <begin position="232"/>
        <end position="302"/>
    </location>
</feature>
<sequence>MICPVCHLELSKASLRSHLSVDHSERQLQLTLQADAVPVSNANREKPVVFTPEAKELLSQLDHARRLHNQNLLSQRKALSTLSRTLMPASPLKGSITKEDVKGYPQRLQNGSYSPRESIDQMLVQSAQGKHAGTNFAADVTACSCRMHQRTISSLEVSLREKKKQVVELTQKLKQEMEKLEDKDMVISDLNTFLQETAEKQSIARAQLEGYMDNLITRTVQAENEVKNLQMLSSPSSSMNSGSFSPRGTPGVAHRVERRQKRSPSMELKRTLQEIRWKDGKGTPSSSSPERTSSPPSITKSPFHISLYQAPKIYQPEAVKNQKSHTSSGRLQLLRSLTGEVSHPQERPATVRGSSGLNSLRGSSSARLERLLYQQELSKGEEETKLWRTQTPRFSLTGSVSSNEDSSSISVSSLSGVSSSLLETGTIPSGHCHLDRLSASQRHFILHSVMEFLDIDSKLGCAVVCKEWRTLSRQPSLWRHITLDKRRISSKFLRTVSSWCLELQTLKLSRIKPPTKRRPGETKEVYQKRTRGILDDGIESLLAASQNNLMIVKITSCQQLLTKKSYLKIAQYCPCLNILKLDDCAIRTEVIRSLAKGCKQLTSLQIVPDAKRDGNKNMTNSNLHFIGSTWYQLQALSIGGKNFSKSGLLSVVENCQLLQILELSRAQKVNEDAAKKMCRVGLKELHTFLFTNTIVTPQAILHLYVSCPQLKSIRVYLHLSDVYPGRDNANQYREKFDDAVSELQRLKEHPGLGALLQVRADID</sequence>
<dbReference type="EMBL" id="MRZV01000238">
    <property type="protein sequence ID" value="PIK54678.1"/>
    <property type="molecule type" value="Genomic_DNA"/>
</dbReference>